<protein>
    <submittedName>
        <fullName evidence="2">Uncharacterized protein</fullName>
    </submittedName>
</protein>
<sequence>GWLTTTISPTYDEGSIGDGPTWNTRNTELNIHLSGSREKFLEEGLRVRVSGKVVWDVSSTSMVLEVDTLEPLDYWTVNGTLVYAIPLPAELSWFDGPTAWFWDALGGSRVYISGHLNITENGTYIEQAGSNKRLCVDLNPGYDVSELLNDESNRTTETYTFIGRLYQKNAAEDGAIQMCLDSTTPDLDGDLLSYEAELELGTNSSNADSDDDGVNDGREVSEGTNPLAIISESNFESVINETTFTNDGNNLSEDSTNVSDIQSEGIDLSTIIA</sequence>
<evidence type="ECO:0000313" key="2">
    <source>
        <dbReference type="EMBL" id="SVD64356.1"/>
    </source>
</evidence>
<reference evidence="2" key="1">
    <citation type="submission" date="2018-05" db="EMBL/GenBank/DDBJ databases">
        <authorList>
            <person name="Lanie J.A."/>
            <person name="Ng W.-L."/>
            <person name="Kazmierczak K.M."/>
            <person name="Andrzejewski T.M."/>
            <person name="Davidsen T.M."/>
            <person name="Wayne K.J."/>
            <person name="Tettelin H."/>
            <person name="Glass J.I."/>
            <person name="Rusch D."/>
            <person name="Podicherti R."/>
            <person name="Tsui H.-C.T."/>
            <person name="Winkler M.E."/>
        </authorList>
    </citation>
    <scope>NUCLEOTIDE SEQUENCE</scope>
</reference>
<dbReference type="AlphaFoldDB" id="A0A382WZJ2"/>
<accession>A0A382WZJ2</accession>
<dbReference type="EMBL" id="UINC01163837">
    <property type="protein sequence ID" value="SVD64356.1"/>
    <property type="molecule type" value="Genomic_DNA"/>
</dbReference>
<feature type="non-terminal residue" evidence="2">
    <location>
        <position position="1"/>
    </location>
</feature>
<organism evidence="2">
    <name type="scientific">marine metagenome</name>
    <dbReference type="NCBI Taxonomy" id="408172"/>
    <lineage>
        <taxon>unclassified sequences</taxon>
        <taxon>metagenomes</taxon>
        <taxon>ecological metagenomes</taxon>
    </lineage>
</organism>
<name>A0A382WZJ2_9ZZZZ</name>
<proteinExistence type="predicted"/>
<feature type="non-terminal residue" evidence="2">
    <location>
        <position position="273"/>
    </location>
</feature>
<gene>
    <name evidence="2" type="ORF">METZ01_LOCUS417210</name>
</gene>
<evidence type="ECO:0000256" key="1">
    <source>
        <dbReference type="SAM" id="MobiDB-lite"/>
    </source>
</evidence>
<feature type="region of interest" description="Disordered" evidence="1">
    <location>
        <begin position="200"/>
        <end position="225"/>
    </location>
</feature>